<dbReference type="GeneID" id="80877490"/>
<protein>
    <submittedName>
        <fullName evidence="4">V-type ATPase V1 subunit E</fullName>
    </submittedName>
</protein>
<accession>A0AAF0AWC2</accession>
<evidence type="ECO:0000256" key="2">
    <source>
        <dbReference type="ARBA" id="ARBA00022448"/>
    </source>
</evidence>
<dbReference type="AlphaFoldDB" id="A0AAF0AWC2"/>
<dbReference type="GO" id="GO:0033178">
    <property type="term" value="C:proton-transporting two-sector ATPase complex, catalytic domain"/>
    <property type="evidence" value="ECO:0007669"/>
    <property type="project" value="InterPro"/>
</dbReference>
<gene>
    <name evidence="4" type="primary">vma4</name>
    <name evidence="4" type="ORF">SOMG_04014</name>
</gene>
<keyword evidence="2" id="KW-0813">Transport</keyword>
<dbReference type="PANTHER" id="PTHR45715">
    <property type="entry name" value="ATPASE H+-TRANSPORTING V1 SUBUNIT E1A-RELATED"/>
    <property type="match status" value="1"/>
</dbReference>
<dbReference type="InterPro" id="IPR002842">
    <property type="entry name" value="ATPase_V1_Esu"/>
</dbReference>
<evidence type="ECO:0000313" key="4">
    <source>
        <dbReference type="EMBL" id="WBW73442.1"/>
    </source>
</evidence>
<evidence type="ECO:0000256" key="3">
    <source>
        <dbReference type="ARBA" id="ARBA00023065"/>
    </source>
</evidence>
<evidence type="ECO:0000256" key="1">
    <source>
        <dbReference type="ARBA" id="ARBA00005901"/>
    </source>
</evidence>
<name>A0AAF0AWC2_9SCHI</name>
<organism evidence="4 5">
    <name type="scientific">Schizosaccharomyces osmophilus</name>
    <dbReference type="NCBI Taxonomy" id="2545709"/>
    <lineage>
        <taxon>Eukaryota</taxon>
        <taxon>Fungi</taxon>
        <taxon>Dikarya</taxon>
        <taxon>Ascomycota</taxon>
        <taxon>Taphrinomycotina</taxon>
        <taxon>Schizosaccharomycetes</taxon>
        <taxon>Schizosaccharomycetales</taxon>
        <taxon>Schizosaccharomycetaceae</taxon>
        <taxon>Schizosaccharomyces</taxon>
    </lineage>
</organism>
<dbReference type="HAMAP" id="MF_00311">
    <property type="entry name" value="ATP_synth_E_arch"/>
    <property type="match status" value="1"/>
</dbReference>
<dbReference type="SUPFAM" id="SSF160527">
    <property type="entry name" value="V-type ATPase subunit E-like"/>
    <property type="match status" value="1"/>
</dbReference>
<dbReference type="KEGG" id="som:SOMG_04014"/>
<dbReference type="RefSeq" id="XP_056037685.1">
    <property type="nucleotide sequence ID" value="XM_056182801.1"/>
</dbReference>
<dbReference type="InterPro" id="IPR038495">
    <property type="entry name" value="ATPase_E_C"/>
</dbReference>
<reference evidence="4 5" key="1">
    <citation type="journal article" date="2023" name="G3 (Bethesda)">
        <title>A high-quality reference genome for the fission yeast Schizosaccharomyces osmophilus.</title>
        <authorList>
            <person name="Jia G.S."/>
            <person name="Zhang W.C."/>
            <person name="Liang Y."/>
            <person name="Liu X.H."/>
            <person name="Rhind N."/>
            <person name="Pidoux A."/>
            <person name="Brysch-Herzberg M."/>
            <person name="Du L.L."/>
        </authorList>
    </citation>
    <scope>NUCLEOTIDE SEQUENCE [LARGE SCALE GENOMIC DNA]</scope>
    <source>
        <strain evidence="4 5">CBS 15793</strain>
    </source>
</reference>
<keyword evidence="5" id="KW-1185">Reference proteome</keyword>
<comment type="similarity">
    <text evidence="1">Belongs to the V-ATPase E subunit family.</text>
</comment>
<dbReference type="Proteomes" id="UP001212411">
    <property type="component" value="Chromosome 2"/>
</dbReference>
<dbReference type="GO" id="GO:0046961">
    <property type="term" value="F:proton-transporting ATPase activity, rotational mechanism"/>
    <property type="evidence" value="ECO:0007669"/>
    <property type="project" value="InterPro"/>
</dbReference>
<dbReference type="EMBL" id="CP115612">
    <property type="protein sequence ID" value="WBW73442.1"/>
    <property type="molecule type" value="Genomic_DNA"/>
</dbReference>
<proteinExistence type="inferred from homology"/>
<evidence type="ECO:0000313" key="5">
    <source>
        <dbReference type="Proteomes" id="UP001212411"/>
    </source>
</evidence>
<keyword evidence="3" id="KW-0406">Ion transport</keyword>
<dbReference type="Gene3D" id="3.30.2320.30">
    <property type="entry name" value="ATP synthase, E subunit, C-terminal"/>
    <property type="match status" value="1"/>
</dbReference>
<dbReference type="Gene3D" id="6.10.250.1620">
    <property type="match status" value="1"/>
</dbReference>
<sequence length="227" mass="26185">MSLSDEQVQAEMRKMISFIKQEALEKAKEIHTLSEEDFQVEKAKIVREECETIDRNYEGKLKRVSMAQKIAKSNVMNKSRLDLLNSRQEVIDGIFSKVEKKLEGIEQKKDAYVKFLSDLIVQSMELLSEQVGIIYARQRDINLVSLAMTKAVEILKEQEKFKNIEIDIDHDEYLDDSCLGGVIVVGLEGKIKIDNTMKARLELIKKEALPQIRHLLFGDNPNRKFLN</sequence>
<dbReference type="Pfam" id="PF01991">
    <property type="entry name" value="vATP-synt_E"/>
    <property type="match status" value="1"/>
</dbReference>